<feature type="compositionally biased region" description="Basic and acidic residues" evidence="1">
    <location>
        <begin position="41"/>
        <end position="60"/>
    </location>
</feature>
<feature type="compositionally biased region" description="Polar residues" evidence="1">
    <location>
        <begin position="20"/>
        <end position="29"/>
    </location>
</feature>
<feature type="region of interest" description="Disordered" evidence="1">
    <location>
        <begin position="1"/>
        <end position="73"/>
    </location>
</feature>
<dbReference type="HOGENOM" id="CLU_1672641_0_0_1"/>
<dbReference type="Proteomes" id="UP000011713">
    <property type="component" value="Unassembled WGS sequence"/>
</dbReference>
<evidence type="ECO:0000256" key="1">
    <source>
        <dbReference type="SAM" id="MobiDB-lite"/>
    </source>
</evidence>
<dbReference type="EMBL" id="JH598362">
    <property type="status" value="NOT_ANNOTATED_CDS"/>
    <property type="molecule type" value="Genomic_DNA"/>
</dbReference>
<reference evidence="3" key="1">
    <citation type="journal article" date="2010" name="Science">
        <title>Signatures of adaptation to obligate biotrophy in the Hyaloperonospora arabidopsidis genome.</title>
        <authorList>
            <person name="Baxter L."/>
            <person name="Tripathy S."/>
            <person name="Ishaque N."/>
            <person name="Boot N."/>
            <person name="Cabral A."/>
            <person name="Kemen E."/>
            <person name="Thines M."/>
            <person name="Ah-Fong A."/>
            <person name="Anderson R."/>
            <person name="Badejoko W."/>
            <person name="Bittner-Eddy P."/>
            <person name="Boore J.L."/>
            <person name="Chibucos M.C."/>
            <person name="Coates M."/>
            <person name="Dehal P."/>
            <person name="Delehaunty K."/>
            <person name="Dong S."/>
            <person name="Downton P."/>
            <person name="Dumas B."/>
            <person name="Fabro G."/>
            <person name="Fronick C."/>
            <person name="Fuerstenberg S.I."/>
            <person name="Fulton L."/>
            <person name="Gaulin E."/>
            <person name="Govers F."/>
            <person name="Hughes L."/>
            <person name="Humphray S."/>
            <person name="Jiang R.H."/>
            <person name="Judelson H."/>
            <person name="Kamoun S."/>
            <person name="Kyung K."/>
            <person name="Meijer H."/>
            <person name="Minx P."/>
            <person name="Morris P."/>
            <person name="Nelson J."/>
            <person name="Phuntumart V."/>
            <person name="Qutob D."/>
            <person name="Rehmany A."/>
            <person name="Rougon-Cardoso A."/>
            <person name="Ryden P."/>
            <person name="Torto-Alalibo T."/>
            <person name="Studholme D."/>
            <person name="Wang Y."/>
            <person name="Win J."/>
            <person name="Wood J."/>
            <person name="Clifton S.W."/>
            <person name="Rogers J."/>
            <person name="Van den Ackerveken G."/>
            <person name="Jones J.D."/>
            <person name="McDowell J.M."/>
            <person name="Beynon J."/>
            <person name="Tyler B.M."/>
        </authorList>
    </citation>
    <scope>NUCLEOTIDE SEQUENCE [LARGE SCALE GENOMIC DNA]</scope>
    <source>
        <strain evidence="3">Emoy2</strain>
    </source>
</reference>
<evidence type="ECO:0000313" key="2">
    <source>
        <dbReference type="EnsemblProtists" id="HpaP807028"/>
    </source>
</evidence>
<protein>
    <recommendedName>
        <fullName evidence="4">Retrotransposon gag domain-containing protein</fullName>
    </recommendedName>
</protein>
<name>M4BKU5_HYAAE</name>
<keyword evidence="3" id="KW-1185">Reference proteome</keyword>
<evidence type="ECO:0008006" key="4">
    <source>
        <dbReference type="Google" id="ProtNLM"/>
    </source>
</evidence>
<organism evidence="2 3">
    <name type="scientific">Hyaloperonospora arabidopsidis (strain Emoy2)</name>
    <name type="common">Downy mildew agent</name>
    <name type="synonym">Peronospora arabidopsidis</name>
    <dbReference type="NCBI Taxonomy" id="559515"/>
    <lineage>
        <taxon>Eukaryota</taxon>
        <taxon>Sar</taxon>
        <taxon>Stramenopiles</taxon>
        <taxon>Oomycota</taxon>
        <taxon>Peronosporomycetes</taxon>
        <taxon>Peronosporales</taxon>
        <taxon>Peronosporaceae</taxon>
        <taxon>Hyaloperonospora</taxon>
    </lineage>
</organism>
<feature type="compositionally biased region" description="Basic and acidic residues" evidence="1">
    <location>
        <begin position="1"/>
        <end position="10"/>
    </location>
</feature>
<accession>M4BKU5</accession>
<reference evidence="2" key="2">
    <citation type="submission" date="2015-06" db="UniProtKB">
        <authorList>
            <consortium name="EnsemblProtists"/>
        </authorList>
    </citation>
    <scope>IDENTIFICATION</scope>
    <source>
        <strain evidence="2">Emoy2</strain>
    </source>
</reference>
<proteinExistence type="predicted"/>
<dbReference type="VEuPathDB" id="FungiDB:HpaG807028"/>
<dbReference type="EnsemblProtists" id="HpaT807028">
    <property type="protein sequence ID" value="HpaP807028"/>
    <property type="gene ID" value="HpaG807028"/>
</dbReference>
<dbReference type="InParanoid" id="M4BKU5"/>
<sequence>MDKFIRDREGQGGSHPAVQERTTNSQQRYIQDVEMESVESYGDRSGEHEQDRKGFDDPRRPQVATAGTAPTGGFSAQRIRLSVMNDLKDFLGRNQDEERARSWFNKMKTSFLRYQAPDDEKWLVSGDLMTGPARNWYNQLIRSTPNEWKPLSEESFMV</sequence>
<evidence type="ECO:0000313" key="3">
    <source>
        <dbReference type="Proteomes" id="UP000011713"/>
    </source>
</evidence>
<dbReference type="AlphaFoldDB" id="M4BKU5"/>